<dbReference type="InterPro" id="IPR051624">
    <property type="entry name" value="RMD1/Sad1-interacting"/>
</dbReference>
<feature type="domain" description="DUF155" evidence="2">
    <location>
        <begin position="50"/>
        <end position="218"/>
    </location>
</feature>
<gene>
    <name evidence="3" type="ORF">GLIP_4000</name>
</gene>
<organism evidence="3 4">
    <name type="scientific">Aliiglaciecola lipolytica E3</name>
    <dbReference type="NCBI Taxonomy" id="1127673"/>
    <lineage>
        <taxon>Bacteria</taxon>
        <taxon>Pseudomonadati</taxon>
        <taxon>Pseudomonadota</taxon>
        <taxon>Gammaproteobacteria</taxon>
        <taxon>Alteromonadales</taxon>
        <taxon>Alteromonadaceae</taxon>
        <taxon>Aliiglaciecola</taxon>
    </lineage>
</organism>
<keyword evidence="4" id="KW-1185">Reference proteome</keyword>
<evidence type="ECO:0000313" key="3">
    <source>
        <dbReference type="EMBL" id="GAC16611.1"/>
    </source>
</evidence>
<comment type="caution">
    <text evidence="3">The sequence shown here is derived from an EMBL/GenBank/DDBJ whole genome shotgun (WGS) entry which is preliminary data.</text>
</comment>
<dbReference type="eggNOG" id="COG1723">
    <property type="taxonomic scope" value="Bacteria"/>
</dbReference>
<evidence type="ECO:0000256" key="1">
    <source>
        <dbReference type="SAM" id="Phobius"/>
    </source>
</evidence>
<dbReference type="AlphaFoldDB" id="K6XY78"/>
<reference evidence="3 4" key="1">
    <citation type="journal article" date="2017" name="Antonie Van Leeuwenhoek">
        <title>Rhizobium rhizosphaerae sp. nov., a novel species isolated from rice rhizosphere.</title>
        <authorList>
            <person name="Zhao J.J."/>
            <person name="Zhang J."/>
            <person name="Zhang R.J."/>
            <person name="Zhang C.W."/>
            <person name="Yin H.Q."/>
            <person name="Zhang X.X."/>
        </authorList>
    </citation>
    <scope>NUCLEOTIDE SEQUENCE [LARGE SCALE GENOMIC DNA]</scope>
    <source>
        <strain evidence="3 4">E3</strain>
    </source>
</reference>
<keyword evidence="1" id="KW-1133">Transmembrane helix</keyword>
<dbReference type="PANTHER" id="PTHR16255">
    <property type="entry name" value="REQUIRED FOR MEIOTIC NUCLEAR DIVISION PROTEIN 1 HOMOLOG"/>
    <property type="match status" value="1"/>
</dbReference>
<dbReference type="EMBL" id="BAEN01000076">
    <property type="protein sequence ID" value="GAC16611.1"/>
    <property type="molecule type" value="Genomic_DNA"/>
</dbReference>
<dbReference type="OrthoDB" id="529323at2"/>
<sequence length="261" mass="30121">MTSNFSSQLIEVICIADTLDTKAIQAKFAKHFVVNKYRDALHIDLPKGHVFIFDYGVVVTWGISEIKKADLIEDLVEFRTTDPDLHWEVYHFNMVNDSKLTISNDVFTLGSSKTHSLLAISHAFAQSRKLEVFESQAESTIAHNRNLAKELAETGNISLSRKKLAMRRGALFQTKNDIMLRFSLLDVPEYFWDYPATQEDYMAAIKYLELTQRIELLNLKLETIHELFEMLAAEQNHKHSSFLEWIIIILIAVEIVLFFVH</sequence>
<evidence type="ECO:0000313" key="4">
    <source>
        <dbReference type="Proteomes" id="UP000006334"/>
    </source>
</evidence>
<proteinExistence type="predicted"/>
<protein>
    <recommendedName>
        <fullName evidence="2">DUF155 domain-containing protein</fullName>
    </recommendedName>
</protein>
<keyword evidence="1" id="KW-0812">Transmembrane</keyword>
<evidence type="ECO:0000259" key="2">
    <source>
        <dbReference type="Pfam" id="PF02582"/>
    </source>
</evidence>
<dbReference type="PANTHER" id="PTHR16255:SF1">
    <property type="entry name" value="REQUIRED FOR MEIOTIC NUCLEAR DIVISION PROTEIN 1 HOMOLOG"/>
    <property type="match status" value="1"/>
</dbReference>
<accession>K6XY78</accession>
<dbReference type="InterPro" id="IPR003734">
    <property type="entry name" value="DUF155"/>
</dbReference>
<dbReference type="Proteomes" id="UP000006334">
    <property type="component" value="Unassembled WGS sequence"/>
</dbReference>
<dbReference type="Pfam" id="PF02582">
    <property type="entry name" value="DUF155"/>
    <property type="match status" value="1"/>
</dbReference>
<dbReference type="STRING" id="1127673.GLIP_4000"/>
<dbReference type="RefSeq" id="WP_008846413.1">
    <property type="nucleotide sequence ID" value="NZ_BAEN01000076.1"/>
</dbReference>
<feature type="transmembrane region" description="Helical" evidence="1">
    <location>
        <begin position="242"/>
        <end position="260"/>
    </location>
</feature>
<name>K6XY78_9ALTE</name>
<keyword evidence="1" id="KW-0472">Membrane</keyword>